<dbReference type="Proteomes" id="UP000268535">
    <property type="component" value="Unassembled WGS sequence"/>
</dbReference>
<dbReference type="EMBL" id="ML014156">
    <property type="protein sequence ID" value="RKP01955.1"/>
    <property type="molecule type" value="Genomic_DNA"/>
</dbReference>
<evidence type="ECO:0000313" key="6">
    <source>
        <dbReference type="Proteomes" id="UP000274922"/>
    </source>
</evidence>
<feature type="transmembrane region" description="Helical" evidence="1">
    <location>
        <begin position="205"/>
        <end position="225"/>
    </location>
</feature>
<feature type="transmembrane region" description="Helical" evidence="1">
    <location>
        <begin position="69"/>
        <end position="89"/>
    </location>
</feature>
<reference evidence="3" key="3">
    <citation type="submission" date="2018-08" db="EMBL/GenBank/DDBJ databases">
        <title>Leveraging single-cell genomics to expand the Fungal Tree of Life.</title>
        <authorList>
            <consortium name="DOE Joint Genome Institute"/>
            <person name="Ahrendt S.R."/>
            <person name="Quandt C.A."/>
            <person name="Ciobanu D."/>
            <person name="Clum A."/>
            <person name="Salamov A."/>
            <person name="Andreopoulos B."/>
            <person name="Cheng J.-F."/>
            <person name="Woyke T."/>
            <person name="Pelin A."/>
            <person name="Henrissat B."/>
            <person name="Reynolds N."/>
            <person name="Benny G.L."/>
            <person name="Smith M.E."/>
            <person name="James T.Y."/>
            <person name="Grigoriev I.V."/>
        </authorList>
    </citation>
    <scope>NUCLEOTIDE SEQUENCE</scope>
    <source>
        <strain evidence="3">ATCC 52028</strain>
    </source>
</reference>
<feature type="transmembrane region" description="Helical" evidence="1">
    <location>
        <begin position="231"/>
        <end position="250"/>
    </location>
</feature>
<dbReference type="STRING" id="1555241.A0A4P9X9I0"/>
<evidence type="ECO:0000256" key="1">
    <source>
        <dbReference type="SAM" id="Phobius"/>
    </source>
</evidence>
<dbReference type="InterPro" id="IPR037185">
    <property type="entry name" value="EmrE-like"/>
</dbReference>
<evidence type="ECO:0000313" key="3">
    <source>
        <dbReference type="EMBL" id="RKO97970.1"/>
    </source>
</evidence>
<organism evidence="4 6">
    <name type="scientific">Caulochytrium protostelioides</name>
    <dbReference type="NCBI Taxonomy" id="1555241"/>
    <lineage>
        <taxon>Eukaryota</taxon>
        <taxon>Fungi</taxon>
        <taxon>Fungi incertae sedis</taxon>
        <taxon>Chytridiomycota</taxon>
        <taxon>Chytridiomycota incertae sedis</taxon>
        <taxon>Chytridiomycetes</taxon>
        <taxon>Caulochytriales</taxon>
        <taxon>Caulochytriaceae</taxon>
        <taxon>Caulochytrium</taxon>
    </lineage>
</organism>
<dbReference type="SUPFAM" id="SSF103481">
    <property type="entry name" value="Multidrug resistance efflux transporter EmrE"/>
    <property type="match status" value="1"/>
</dbReference>
<keyword evidence="6" id="KW-1185">Reference proteome</keyword>
<protein>
    <recommendedName>
        <fullName evidence="2">EamA domain-containing protein</fullName>
    </recommendedName>
</protein>
<feature type="transmembrane region" description="Helical" evidence="1">
    <location>
        <begin position="45"/>
        <end position="62"/>
    </location>
</feature>
<feature type="transmembrane region" description="Helical" evidence="1">
    <location>
        <begin position="101"/>
        <end position="124"/>
    </location>
</feature>
<dbReference type="Proteomes" id="UP000274922">
    <property type="component" value="Unassembled WGS sequence"/>
</dbReference>
<name>A0A4P9X9I0_9FUNG</name>
<feature type="transmembrane region" description="Helical" evidence="1">
    <location>
        <begin position="136"/>
        <end position="157"/>
    </location>
</feature>
<evidence type="ECO:0000313" key="4">
    <source>
        <dbReference type="EMBL" id="RKP01955.1"/>
    </source>
</evidence>
<dbReference type="InterPro" id="IPR026505">
    <property type="entry name" value="Solute_c_fam_35_mem_F3/F4"/>
</dbReference>
<proteinExistence type="predicted"/>
<feature type="domain" description="EamA" evidence="2">
    <location>
        <begin position="18"/>
        <end position="85"/>
    </location>
</feature>
<keyword evidence="1" id="KW-1133">Transmembrane helix</keyword>
<dbReference type="Pfam" id="PF00892">
    <property type="entry name" value="EamA"/>
    <property type="match status" value="1"/>
</dbReference>
<reference evidence="5 6" key="1">
    <citation type="journal article" date="2018" name="Nat. Microbiol.">
        <title>Leveraging single-cell genomics to expand the fungal tree of life.</title>
        <authorList>
            <person name="Ahrendt S.R."/>
            <person name="Quandt C.A."/>
            <person name="Ciobanu D."/>
            <person name="Clum A."/>
            <person name="Salamov A."/>
            <person name="Andreopoulos B."/>
            <person name="Cheng J.F."/>
            <person name="Woyke T."/>
            <person name="Pelin A."/>
            <person name="Henrissat B."/>
            <person name="Reynolds N.K."/>
            <person name="Benny G.L."/>
            <person name="Smith M.E."/>
            <person name="James T.Y."/>
            <person name="Grigoriev I.V."/>
        </authorList>
    </citation>
    <scope>NUCLEOTIDE SEQUENCE [LARGE SCALE GENOMIC DNA]</scope>
    <source>
        <strain evidence="5 6">ATCC 52028</strain>
    </source>
</reference>
<sequence>MVTGITIPGLWGFFRRYAVPSMCFTSSSLTWYFAVNKIPMADLTVIYNTSCFFCYVLSVLWLGEKAEPIKLGGVCLAIFGTLVITLWPGAVTDDSNLASSFWIRIIGYLSVTFASLATATYECLVAKIYVRSSPPMLLSITFTGIIGLWTMCFTPIILLISHVSGIETFVLPNASQFGWICIISLFGLGYNGAFMLLIAYSSPMLAAVGLLLTIPCTTLVDTLLFGNNLGWNFAIGTLFIVAGWICLNVWSRPADETLPVAVSTSPSEAGASPLSR</sequence>
<accession>A0A4P9X9I0</accession>
<dbReference type="InterPro" id="IPR000620">
    <property type="entry name" value="EamA_dom"/>
</dbReference>
<dbReference type="AlphaFoldDB" id="A0A4P9X9I0"/>
<evidence type="ECO:0000259" key="2">
    <source>
        <dbReference type="Pfam" id="PF00892"/>
    </source>
</evidence>
<dbReference type="GO" id="GO:0016020">
    <property type="term" value="C:membrane"/>
    <property type="evidence" value="ECO:0007669"/>
    <property type="project" value="InterPro"/>
</dbReference>
<gene>
    <name evidence="3" type="ORF">CAUPRSCDRAFT_5656</name>
    <name evidence="4" type="ORF">CXG81DRAFT_11370</name>
</gene>
<dbReference type="PANTHER" id="PTHR19346">
    <property type="entry name" value="SUGAR PHOSPHATE TRANSPORTER DOMAIN-CONTAINING PROTEIN"/>
    <property type="match status" value="1"/>
</dbReference>
<reference evidence="4" key="2">
    <citation type="submission" date="2018-04" db="EMBL/GenBank/DDBJ databases">
        <title>Leveraging single-cell genomics to expand the Fungal Tree of Life.</title>
        <authorList>
            <consortium name="DOE Joint Genome Institute"/>
            <person name="Ahrendt S.R."/>
            <person name="Quandt C.A."/>
            <person name="Ciobanu D."/>
            <person name="Clum A."/>
            <person name="Salamov A."/>
            <person name="Andreopoulos B."/>
            <person name="Cheng J.-F."/>
            <person name="Woyke T."/>
            <person name="Pelin A."/>
            <person name="Henrissat B."/>
            <person name="Benny G.L."/>
            <person name="Smith M.E."/>
            <person name="James T.Y."/>
            <person name="Grigoriev I.V."/>
        </authorList>
    </citation>
    <scope>NUCLEOTIDE SEQUENCE</scope>
    <source>
        <strain evidence="4">ATCC 52028</strain>
    </source>
</reference>
<feature type="transmembrane region" description="Helical" evidence="1">
    <location>
        <begin position="177"/>
        <end position="198"/>
    </location>
</feature>
<dbReference type="EMBL" id="ML009134">
    <property type="protein sequence ID" value="RKO97970.1"/>
    <property type="molecule type" value="Genomic_DNA"/>
</dbReference>
<dbReference type="PANTHER" id="PTHR19346:SF4">
    <property type="entry name" value="SUGAR PHOSPHATE TRANSPORTER DOMAIN-CONTAINING PROTEIN"/>
    <property type="match status" value="1"/>
</dbReference>
<keyword evidence="1" id="KW-0812">Transmembrane</keyword>
<keyword evidence="1" id="KW-0472">Membrane</keyword>
<dbReference type="Gene3D" id="1.10.3730.20">
    <property type="match status" value="1"/>
</dbReference>
<evidence type="ECO:0000313" key="5">
    <source>
        <dbReference type="Proteomes" id="UP000268535"/>
    </source>
</evidence>
<dbReference type="OrthoDB" id="10062838at2759"/>